<evidence type="ECO:0000256" key="1">
    <source>
        <dbReference type="PROSITE-ProRule" id="PRU00175"/>
    </source>
</evidence>
<dbReference type="InterPro" id="IPR013083">
    <property type="entry name" value="Znf_RING/FYVE/PHD"/>
</dbReference>
<evidence type="ECO:0000313" key="5">
    <source>
        <dbReference type="EMBL" id="CAD8852716.1"/>
    </source>
</evidence>
<evidence type="ECO:0000256" key="3">
    <source>
        <dbReference type="SAM" id="SignalP"/>
    </source>
</evidence>
<gene>
    <name evidence="5" type="ORF">NSCI0253_LOCUS27066</name>
</gene>
<dbReference type="Gene3D" id="3.10.310.50">
    <property type="match status" value="1"/>
</dbReference>
<keyword evidence="2" id="KW-0472">Membrane</keyword>
<feature type="domain" description="RING-type" evidence="4">
    <location>
        <begin position="241"/>
        <end position="287"/>
    </location>
</feature>
<dbReference type="SMART" id="SM00184">
    <property type="entry name" value="RING"/>
    <property type="match status" value="1"/>
</dbReference>
<evidence type="ECO:0000259" key="4">
    <source>
        <dbReference type="PROSITE" id="PS50089"/>
    </source>
</evidence>
<keyword evidence="2" id="KW-1133">Transmembrane helix</keyword>
<dbReference type="Pfam" id="PF13639">
    <property type="entry name" value="zf-RING_2"/>
    <property type="match status" value="1"/>
</dbReference>
<keyword evidence="1" id="KW-0863">Zinc-finger</keyword>
<reference evidence="5" key="1">
    <citation type="submission" date="2021-01" db="EMBL/GenBank/DDBJ databases">
        <authorList>
            <person name="Corre E."/>
            <person name="Pelletier E."/>
            <person name="Niang G."/>
            <person name="Scheremetjew M."/>
            <person name="Finn R."/>
            <person name="Kale V."/>
            <person name="Holt S."/>
            <person name="Cochrane G."/>
            <person name="Meng A."/>
            <person name="Brown T."/>
            <person name="Cohen L."/>
        </authorList>
    </citation>
    <scope>NUCLEOTIDE SEQUENCE</scope>
</reference>
<keyword evidence="1" id="KW-0862">Zinc</keyword>
<feature type="signal peptide" evidence="3">
    <location>
        <begin position="1"/>
        <end position="24"/>
    </location>
</feature>
<dbReference type="InterPro" id="IPR001841">
    <property type="entry name" value="Znf_RING"/>
</dbReference>
<dbReference type="EMBL" id="HBFQ01038185">
    <property type="protein sequence ID" value="CAD8852716.1"/>
    <property type="molecule type" value="Transcribed_RNA"/>
</dbReference>
<evidence type="ECO:0000256" key="2">
    <source>
        <dbReference type="SAM" id="Phobius"/>
    </source>
</evidence>
<organism evidence="5">
    <name type="scientific">Noctiluca scintillans</name>
    <name type="common">Sea sparkle</name>
    <name type="synonym">Red tide dinoflagellate</name>
    <dbReference type="NCBI Taxonomy" id="2966"/>
    <lineage>
        <taxon>Eukaryota</taxon>
        <taxon>Sar</taxon>
        <taxon>Alveolata</taxon>
        <taxon>Dinophyceae</taxon>
        <taxon>Noctilucales</taxon>
        <taxon>Noctilucaceae</taxon>
        <taxon>Noctiluca</taxon>
    </lineage>
</organism>
<protein>
    <recommendedName>
        <fullName evidence="4">RING-type domain-containing protein</fullName>
    </recommendedName>
</protein>
<dbReference type="Gene3D" id="3.30.40.10">
    <property type="entry name" value="Zinc/RING finger domain, C3HC4 (zinc finger)"/>
    <property type="match status" value="1"/>
</dbReference>
<dbReference type="SUPFAM" id="SSF57850">
    <property type="entry name" value="RING/U-box"/>
    <property type="match status" value="1"/>
</dbReference>
<feature type="chain" id="PRO_5031002462" description="RING-type domain-containing protein" evidence="3">
    <location>
        <begin position="25"/>
        <end position="352"/>
    </location>
</feature>
<name>A0A7S1FA03_NOCSC</name>
<keyword evidence="1" id="KW-0479">Metal-binding</keyword>
<feature type="transmembrane region" description="Helical" evidence="2">
    <location>
        <begin position="180"/>
        <end position="205"/>
    </location>
</feature>
<proteinExistence type="predicted"/>
<sequence length="352" mass="39210">MCNILRIMTPLVLLFLVCVQGVQIKNVGENISSEMSSCEGRPESHICDPGHALAAATYERQSASLRQLTNHMQICTGLSFEVYVALLNEPADTLRATAVRLGTNWRILDSPCKNGLVAVYSTRDKLMALVADPTVEKLLTQHIGRLEWSEPDEVIPTVVSNLSLGLIGFDADASKVGREAALVVLCIIVLGLFVSLSILVSCGIYDMAARWRHLANFHACHKKLRRVHEELVNVNHDLTLCPYCVNAVQSQPSPTVVVFLCGHRFHMQCANRWFLEQPEATGKCPICAGFGTCDKEMSPSADAAKTFILKSLRKQYPGIISKDQIEHWASCHTETWLTELTRPRFKSIFYRK</sequence>
<dbReference type="AlphaFoldDB" id="A0A7S1FA03"/>
<keyword evidence="2" id="KW-0812">Transmembrane</keyword>
<dbReference type="GO" id="GO:0008270">
    <property type="term" value="F:zinc ion binding"/>
    <property type="evidence" value="ECO:0007669"/>
    <property type="project" value="UniProtKB-KW"/>
</dbReference>
<keyword evidence="3" id="KW-0732">Signal</keyword>
<accession>A0A7S1FA03</accession>
<dbReference type="PROSITE" id="PS50089">
    <property type="entry name" value="ZF_RING_2"/>
    <property type="match status" value="1"/>
</dbReference>